<evidence type="ECO:0000313" key="2">
    <source>
        <dbReference type="Proteomes" id="UP000827976"/>
    </source>
</evidence>
<proteinExistence type="predicted"/>
<gene>
    <name evidence="1" type="ORF">IHE45_10G095000</name>
</gene>
<evidence type="ECO:0000313" key="1">
    <source>
        <dbReference type="EMBL" id="KAH7671457.1"/>
    </source>
</evidence>
<name>A0ACB7VCW1_DIOAL</name>
<dbReference type="Proteomes" id="UP000827976">
    <property type="component" value="Chromosome 10"/>
</dbReference>
<organism evidence="1 2">
    <name type="scientific">Dioscorea alata</name>
    <name type="common">Purple yam</name>
    <dbReference type="NCBI Taxonomy" id="55571"/>
    <lineage>
        <taxon>Eukaryota</taxon>
        <taxon>Viridiplantae</taxon>
        <taxon>Streptophyta</taxon>
        <taxon>Embryophyta</taxon>
        <taxon>Tracheophyta</taxon>
        <taxon>Spermatophyta</taxon>
        <taxon>Magnoliopsida</taxon>
        <taxon>Liliopsida</taxon>
        <taxon>Dioscoreales</taxon>
        <taxon>Dioscoreaceae</taxon>
        <taxon>Dioscorea</taxon>
    </lineage>
</organism>
<protein>
    <submittedName>
        <fullName evidence="1">RNA helicase protein</fullName>
        <ecNumber evidence="1">3.6.4.13</ecNumber>
    </submittedName>
</protein>
<keyword evidence="1" id="KW-0347">Helicase</keyword>
<keyword evidence="1" id="KW-0067">ATP-binding</keyword>
<keyword evidence="2" id="KW-1185">Reference proteome</keyword>
<reference evidence="2" key="1">
    <citation type="journal article" date="2022" name="Nat. Commun.">
        <title>Chromosome evolution and the genetic basis of agronomically important traits in greater yam.</title>
        <authorList>
            <person name="Bredeson J.V."/>
            <person name="Lyons J.B."/>
            <person name="Oniyinde I.O."/>
            <person name="Okereke N.R."/>
            <person name="Kolade O."/>
            <person name="Nnabue I."/>
            <person name="Nwadili C.O."/>
            <person name="Hribova E."/>
            <person name="Parker M."/>
            <person name="Nwogha J."/>
            <person name="Shu S."/>
            <person name="Carlson J."/>
            <person name="Kariba R."/>
            <person name="Muthemba S."/>
            <person name="Knop K."/>
            <person name="Barton G.J."/>
            <person name="Sherwood A.V."/>
            <person name="Lopez-Montes A."/>
            <person name="Asiedu R."/>
            <person name="Jamnadass R."/>
            <person name="Muchugi A."/>
            <person name="Goodstein D."/>
            <person name="Egesi C.N."/>
            <person name="Featherston J."/>
            <person name="Asfaw A."/>
            <person name="Simpson G.G."/>
            <person name="Dolezel J."/>
            <person name="Hendre P.S."/>
            <person name="Van Deynze A."/>
            <person name="Kumar P.L."/>
            <person name="Obidiegwu J.E."/>
            <person name="Bhattacharjee R."/>
            <person name="Rokhsar D.S."/>
        </authorList>
    </citation>
    <scope>NUCLEOTIDE SEQUENCE [LARGE SCALE GENOMIC DNA]</scope>
    <source>
        <strain evidence="2">cv. TDa95/00328</strain>
    </source>
</reference>
<keyword evidence="1" id="KW-0378">Hydrolase</keyword>
<dbReference type="EC" id="3.6.4.13" evidence="1"/>
<sequence length="323" mass="35938">MAKGDDAVRRKKNKSNRKKMQANDVSSARVASIIASKRRRKDGKRRRCEGMCFSLPTPEDPFNDRFDNPRDPRKLAPHNKNKRSPQPKLHQDEDRDKDHKAPDSDQAISKFLILCLNAIQDAWTEEGSFDPNLDAPLLSGTWGFRLWRRCSAPQSDFVDINGVCANREQIAWLVSTASDIFAAKEKQGLTVPSPFLLYLVPSQEKALQVRSVCKPLKALGIHTVSVHTGASLDHQVRGLKSCDPEFLVSTPERLLELVSQSAIDISGISFLVIDGLINPLDKLQAITAKISKEPHVVVFTDGCGKVSMSMVKNLFKSALNTIQ</sequence>
<comment type="caution">
    <text evidence="1">The sequence shown here is derived from an EMBL/GenBank/DDBJ whole genome shotgun (WGS) entry which is preliminary data.</text>
</comment>
<keyword evidence="1" id="KW-0547">Nucleotide-binding</keyword>
<dbReference type="EMBL" id="CM037020">
    <property type="protein sequence ID" value="KAH7671457.1"/>
    <property type="molecule type" value="Genomic_DNA"/>
</dbReference>
<accession>A0ACB7VCW1</accession>